<evidence type="ECO:0000313" key="2">
    <source>
        <dbReference type="EMBL" id="MED6111033.1"/>
    </source>
</evidence>
<organism evidence="2 3">
    <name type="scientific">Stylosanthes scabra</name>
    <dbReference type="NCBI Taxonomy" id="79078"/>
    <lineage>
        <taxon>Eukaryota</taxon>
        <taxon>Viridiplantae</taxon>
        <taxon>Streptophyta</taxon>
        <taxon>Embryophyta</taxon>
        <taxon>Tracheophyta</taxon>
        <taxon>Spermatophyta</taxon>
        <taxon>Magnoliopsida</taxon>
        <taxon>eudicotyledons</taxon>
        <taxon>Gunneridae</taxon>
        <taxon>Pentapetalae</taxon>
        <taxon>rosids</taxon>
        <taxon>fabids</taxon>
        <taxon>Fabales</taxon>
        <taxon>Fabaceae</taxon>
        <taxon>Papilionoideae</taxon>
        <taxon>50 kb inversion clade</taxon>
        <taxon>dalbergioids sensu lato</taxon>
        <taxon>Dalbergieae</taxon>
        <taxon>Pterocarpus clade</taxon>
        <taxon>Stylosanthes</taxon>
    </lineage>
</organism>
<reference evidence="2 3" key="1">
    <citation type="journal article" date="2023" name="Plants (Basel)">
        <title>Bridging the Gap: Combining Genomics and Transcriptomics Approaches to Understand Stylosanthes scabra, an Orphan Legume from the Brazilian Caatinga.</title>
        <authorList>
            <person name="Ferreira-Neto J.R.C."/>
            <person name="da Silva M.D."/>
            <person name="Binneck E."/>
            <person name="de Melo N.F."/>
            <person name="da Silva R.H."/>
            <person name="de Melo A.L.T.M."/>
            <person name="Pandolfi V."/>
            <person name="Bustamante F.O."/>
            <person name="Brasileiro-Vidal A.C."/>
            <person name="Benko-Iseppon A.M."/>
        </authorList>
    </citation>
    <scope>NUCLEOTIDE SEQUENCE [LARGE SCALE GENOMIC DNA]</scope>
    <source>
        <tissue evidence="2">Leaves</tissue>
    </source>
</reference>
<dbReference type="EMBL" id="JASCZI010000320">
    <property type="protein sequence ID" value="MED6111033.1"/>
    <property type="molecule type" value="Genomic_DNA"/>
</dbReference>
<feature type="region of interest" description="Disordered" evidence="1">
    <location>
        <begin position="26"/>
        <end position="55"/>
    </location>
</feature>
<sequence length="145" mass="16044">MKDGKQTKRREKLVRTREFSGWIALKTSAGGDNGGQAAGQRWTAAAGRRRRQKHLRNGRAANRLDSDGWTETAEWRLDRGGWTEAGPRRLDRGGERSYRMQIDQCVALSAPGRPGSKSALMEVKPTTSTAPLREGAAVLRRLSLS</sequence>
<name>A0ABU6QGT0_9FABA</name>
<gene>
    <name evidence="2" type="ORF">PIB30_048606</name>
</gene>
<evidence type="ECO:0000256" key="1">
    <source>
        <dbReference type="SAM" id="MobiDB-lite"/>
    </source>
</evidence>
<proteinExistence type="predicted"/>
<evidence type="ECO:0000313" key="3">
    <source>
        <dbReference type="Proteomes" id="UP001341840"/>
    </source>
</evidence>
<accession>A0ABU6QGT0</accession>
<comment type="caution">
    <text evidence="2">The sequence shown here is derived from an EMBL/GenBank/DDBJ whole genome shotgun (WGS) entry which is preliminary data.</text>
</comment>
<protein>
    <submittedName>
        <fullName evidence="2">Uncharacterized protein</fullName>
    </submittedName>
</protein>
<dbReference type="Proteomes" id="UP001341840">
    <property type="component" value="Unassembled WGS sequence"/>
</dbReference>
<keyword evidence="3" id="KW-1185">Reference proteome</keyword>